<dbReference type="SUPFAM" id="SSF56219">
    <property type="entry name" value="DNase I-like"/>
    <property type="match status" value="1"/>
</dbReference>
<proteinExistence type="predicted"/>
<keyword evidence="2" id="KW-0548">Nucleotidyltransferase</keyword>
<evidence type="ECO:0000259" key="1">
    <source>
        <dbReference type="Pfam" id="PF14529"/>
    </source>
</evidence>
<accession>A0A3M7P3A5</accession>
<dbReference type="InterPro" id="IPR005135">
    <property type="entry name" value="Endo/exonuclease/phosphatase"/>
</dbReference>
<dbReference type="AlphaFoldDB" id="A0A3M7P3A5"/>
<dbReference type="EMBL" id="REGN01013829">
    <property type="protein sequence ID" value="RMZ93419.1"/>
    <property type="molecule type" value="Genomic_DNA"/>
</dbReference>
<evidence type="ECO:0000313" key="3">
    <source>
        <dbReference type="Proteomes" id="UP000276133"/>
    </source>
</evidence>
<keyword evidence="2" id="KW-0808">Transferase</keyword>
<reference evidence="2 3" key="1">
    <citation type="journal article" date="2018" name="Sci. Rep.">
        <title>Genomic signatures of local adaptation to the degree of environmental predictability in rotifers.</title>
        <authorList>
            <person name="Franch-Gras L."/>
            <person name="Hahn C."/>
            <person name="Garcia-Roger E.M."/>
            <person name="Carmona M.J."/>
            <person name="Serra M."/>
            <person name="Gomez A."/>
        </authorList>
    </citation>
    <scope>NUCLEOTIDE SEQUENCE [LARGE SCALE GENOMIC DNA]</scope>
    <source>
        <strain evidence="2">HYR1</strain>
    </source>
</reference>
<keyword evidence="2" id="KW-0695">RNA-directed DNA polymerase</keyword>
<gene>
    <name evidence="2" type="ORF">BpHYR1_047252</name>
</gene>
<protein>
    <submittedName>
        <fullName evidence="2">RNA-directed DNA polymerase from mobile element jockey-like</fullName>
    </submittedName>
</protein>
<dbReference type="Proteomes" id="UP000276133">
    <property type="component" value="Unassembled WGS sequence"/>
</dbReference>
<sequence>MNKRGEILNNLLNQNKICVINNDTPTFRKSTNVLDLALCSNDLANNIKSFKVHTNFTVSDHFPISFEIQTELTRTKIKIIDWDCFKEIIKNIQPIIDPIETIEQLEQRIEDFTETIKKALENSTTEKTAQNQQIKLPGTLLFIIKLKKRLLRKHSKFRDSQIKNLANSLDNKVKQAKLLGINLDAGLTFESHFNEIINKCSSKLNLLKILSSKHYGLKTRTLLTVMLPFHIIRKKIKKKLQIIQNKALKIIFKINRNTSNNILHAIANIDTIEQRLKALSINYLTRSTVIDEEIKEIIESYNNATNKPTKSILKILN</sequence>
<dbReference type="Gene3D" id="3.60.10.10">
    <property type="entry name" value="Endonuclease/exonuclease/phosphatase"/>
    <property type="match status" value="1"/>
</dbReference>
<feature type="domain" description="Endonuclease/exonuclease/phosphatase" evidence="1">
    <location>
        <begin position="2"/>
        <end position="64"/>
    </location>
</feature>
<name>A0A3M7P3A5_BRAPC</name>
<dbReference type="GO" id="GO:0003964">
    <property type="term" value="F:RNA-directed DNA polymerase activity"/>
    <property type="evidence" value="ECO:0007669"/>
    <property type="project" value="UniProtKB-KW"/>
</dbReference>
<organism evidence="2 3">
    <name type="scientific">Brachionus plicatilis</name>
    <name type="common">Marine rotifer</name>
    <name type="synonym">Brachionus muelleri</name>
    <dbReference type="NCBI Taxonomy" id="10195"/>
    <lineage>
        <taxon>Eukaryota</taxon>
        <taxon>Metazoa</taxon>
        <taxon>Spiralia</taxon>
        <taxon>Gnathifera</taxon>
        <taxon>Rotifera</taxon>
        <taxon>Eurotatoria</taxon>
        <taxon>Monogononta</taxon>
        <taxon>Pseudotrocha</taxon>
        <taxon>Ploima</taxon>
        <taxon>Brachionidae</taxon>
        <taxon>Brachionus</taxon>
    </lineage>
</organism>
<evidence type="ECO:0000313" key="2">
    <source>
        <dbReference type="EMBL" id="RMZ93419.1"/>
    </source>
</evidence>
<dbReference type="InterPro" id="IPR036691">
    <property type="entry name" value="Endo/exonu/phosph_ase_sf"/>
</dbReference>
<keyword evidence="3" id="KW-1185">Reference proteome</keyword>
<dbReference type="Pfam" id="PF14529">
    <property type="entry name" value="Exo_endo_phos_2"/>
    <property type="match status" value="1"/>
</dbReference>
<comment type="caution">
    <text evidence="2">The sequence shown here is derived from an EMBL/GenBank/DDBJ whole genome shotgun (WGS) entry which is preliminary data.</text>
</comment>
<dbReference type="OrthoDB" id="5419617at2759"/>